<evidence type="ECO:0000313" key="3">
    <source>
        <dbReference type="EMBL" id="TFK36505.1"/>
    </source>
</evidence>
<feature type="transmembrane region" description="Helical" evidence="1">
    <location>
        <begin position="22"/>
        <end position="46"/>
    </location>
</feature>
<feature type="transmembrane region" description="Helical" evidence="1">
    <location>
        <begin position="67"/>
        <end position="89"/>
    </location>
</feature>
<name>A0A5C3LUS3_9AGAR</name>
<organism evidence="3 4">
    <name type="scientific">Crucibulum laeve</name>
    <dbReference type="NCBI Taxonomy" id="68775"/>
    <lineage>
        <taxon>Eukaryota</taxon>
        <taxon>Fungi</taxon>
        <taxon>Dikarya</taxon>
        <taxon>Basidiomycota</taxon>
        <taxon>Agaricomycotina</taxon>
        <taxon>Agaricomycetes</taxon>
        <taxon>Agaricomycetidae</taxon>
        <taxon>Agaricales</taxon>
        <taxon>Agaricineae</taxon>
        <taxon>Nidulariaceae</taxon>
        <taxon>Crucibulum</taxon>
    </lineage>
</organism>
<evidence type="ECO:0000313" key="4">
    <source>
        <dbReference type="Proteomes" id="UP000308652"/>
    </source>
</evidence>
<keyword evidence="4" id="KW-1185">Reference proteome</keyword>
<protein>
    <recommendedName>
        <fullName evidence="2">DUF6535 domain-containing protein</fullName>
    </recommendedName>
</protein>
<keyword evidence="1" id="KW-0472">Membrane</keyword>
<dbReference type="AlphaFoldDB" id="A0A5C3LUS3"/>
<dbReference type="Pfam" id="PF20153">
    <property type="entry name" value="DUF6535"/>
    <property type="match status" value="1"/>
</dbReference>
<dbReference type="InterPro" id="IPR045338">
    <property type="entry name" value="DUF6535"/>
</dbReference>
<sequence length="156" mass="17678">MLVTHVRNCVDVPDTSAIRVNIFWFLSLVLSLATVLIGTLCMQWLREYERDASLSHKESIGLRHIKYCGLLAWHVPAITAAALVLFFGGLLDFPWQINNRVAIPITVIIGLTLFLLAFTTMSPTLQCIFSGDFWIAQCPYKSPQSFILLRLTYKVF</sequence>
<feature type="transmembrane region" description="Helical" evidence="1">
    <location>
        <begin position="101"/>
        <end position="119"/>
    </location>
</feature>
<proteinExistence type="predicted"/>
<keyword evidence="1" id="KW-0812">Transmembrane</keyword>
<feature type="domain" description="DUF6535" evidence="2">
    <location>
        <begin position="12"/>
        <end position="96"/>
    </location>
</feature>
<dbReference type="Proteomes" id="UP000308652">
    <property type="component" value="Unassembled WGS sequence"/>
</dbReference>
<evidence type="ECO:0000259" key="2">
    <source>
        <dbReference type="Pfam" id="PF20153"/>
    </source>
</evidence>
<dbReference type="OrthoDB" id="3235960at2759"/>
<gene>
    <name evidence="3" type="ORF">BDQ12DRAFT_699565</name>
</gene>
<keyword evidence="1" id="KW-1133">Transmembrane helix</keyword>
<dbReference type="EMBL" id="ML213613">
    <property type="protein sequence ID" value="TFK36505.1"/>
    <property type="molecule type" value="Genomic_DNA"/>
</dbReference>
<accession>A0A5C3LUS3</accession>
<dbReference type="STRING" id="68775.A0A5C3LUS3"/>
<evidence type="ECO:0000256" key="1">
    <source>
        <dbReference type="SAM" id="Phobius"/>
    </source>
</evidence>
<reference evidence="3 4" key="1">
    <citation type="journal article" date="2019" name="Nat. Ecol. Evol.">
        <title>Megaphylogeny resolves global patterns of mushroom evolution.</title>
        <authorList>
            <person name="Varga T."/>
            <person name="Krizsan K."/>
            <person name="Foldi C."/>
            <person name="Dima B."/>
            <person name="Sanchez-Garcia M."/>
            <person name="Sanchez-Ramirez S."/>
            <person name="Szollosi G.J."/>
            <person name="Szarkandi J.G."/>
            <person name="Papp V."/>
            <person name="Albert L."/>
            <person name="Andreopoulos W."/>
            <person name="Angelini C."/>
            <person name="Antonin V."/>
            <person name="Barry K.W."/>
            <person name="Bougher N.L."/>
            <person name="Buchanan P."/>
            <person name="Buyck B."/>
            <person name="Bense V."/>
            <person name="Catcheside P."/>
            <person name="Chovatia M."/>
            <person name="Cooper J."/>
            <person name="Damon W."/>
            <person name="Desjardin D."/>
            <person name="Finy P."/>
            <person name="Geml J."/>
            <person name="Haridas S."/>
            <person name="Hughes K."/>
            <person name="Justo A."/>
            <person name="Karasinski D."/>
            <person name="Kautmanova I."/>
            <person name="Kiss B."/>
            <person name="Kocsube S."/>
            <person name="Kotiranta H."/>
            <person name="LaButti K.M."/>
            <person name="Lechner B.E."/>
            <person name="Liimatainen K."/>
            <person name="Lipzen A."/>
            <person name="Lukacs Z."/>
            <person name="Mihaltcheva S."/>
            <person name="Morgado L.N."/>
            <person name="Niskanen T."/>
            <person name="Noordeloos M.E."/>
            <person name="Ohm R.A."/>
            <person name="Ortiz-Santana B."/>
            <person name="Ovrebo C."/>
            <person name="Racz N."/>
            <person name="Riley R."/>
            <person name="Savchenko A."/>
            <person name="Shiryaev A."/>
            <person name="Soop K."/>
            <person name="Spirin V."/>
            <person name="Szebenyi C."/>
            <person name="Tomsovsky M."/>
            <person name="Tulloss R.E."/>
            <person name="Uehling J."/>
            <person name="Grigoriev I.V."/>
            <person name="Vagvolgyi C."/>
            <person name="Papp T."/>
            <person name="Martin F.M."/>
            <person name="Miettinen O."/>
            <person name="Hibbett D.S."/>
            <person name="Nagy L.G."/>
        </authorList>
    </citation>
    <scope>NUCLEOTIDE SEQUENCE [LARGE SCALE GENOMIC DNA]</scope>
    <source>
        <strain evidence="3 4">CBS 166.37</strain>
    </source>
</reference>